<comment type="caution">
    <text evidence="3">The sequence shown here is derived from an EMBL/GenBank/DDBJ whole genome shotgun (WGS) entry which is preliminary data.</text>
</comment>
<reference evidence="3 4" key="1">
    <citation type="submission" date="2022-10" db="EMBL/GenBank/DDBJ databases">
        <title>Luteolibacter flavescens strain MCCC 1K03193, whole genome shotgun sequencing project.</title>
        <authorList>
            <person name="Zhao G."/>
            <person name="Shen L."/>
        </authorList>
    </citation>
    <scope>NUCLEOTIDE SEQUENCE [LARGE SCALE GENOMIC DNA]</scope>
    <source>
        <strain evidence="3 4">MCCC 1K03193</strain>
    </source>
</reference>
<evidence type="ECO:0000313" key="3">
    <source>
        <dbReference type="EMBL" id="MCW1887091.1"/>
    </source>
</evidence>
<dbReference type="EMBL" id="JAPDDS010000014">
    <property type="protein sequence ID" value="MCW1887091.1"/>
    <property type="molecule type" value="Genomic_DNA"/>
</dbReference>
<name>A0ABT3FV35_9BACT</name>
<gene>
    <name evidence="3" type="ORF">OKA04_20300</name>
</gene>
<keyword evidence="4" id="KW-1185">Reference proteome</keyword>
<organism evidence="3 4">
    <name type="scientific">Luteolibacter flavescens</name>
    <dbReference type="NCBI Taxonomy" id="1859460"/>
    <lineage>
        <taxon>Bacteria</taxon>
        <taxon>Pseudomonadati</taxon>
        <taxon>Verrucomicrobiota</taxon>
        <taxon>Verrucomicrobiia</taxon>
        <taxon>Verrucomicrobiales</taxon>
        <taxon>Verrucomicrobiaceae</taxon>
        <taxon>Luteolibacter</taxon>
    </lineage>
</organism>
<evidence type="ECO:0000256" key="1">
    <source>
        <dbReference type="SAM" id="MobiDB-lite"/>
    </source>
</evidence>
<proteinExistence type="predicted"/>
<sequence length="285" mass="30022">MNIRASLVVLASLIASGVSLGADGHVLARAGSLPAPGKAVTETMVHDVAGSALTLSVGEQKMEGTYGMKETSTEVTEGISETKARRILTSKTAEHRMIIMGQEQPSPEVADPLQGLPVIFEKKDGKWTATLEEGEPTEEQKTALEGQAKQQESDTDFLVYGDKPRKPGDKWEVDVKKLESFGGATGLTGTFSVEFVEVKEVAGTSCAVLKSTLDISGTAEKEGDAPAMNIKLKGETLVHRSLADLVDLESKLTGTMTVEGSPNEGVKMTMTGPVTMTGTATVGKP</sequence>
<feature type="region of interest" description="Disordered" evidence="1">
    <location>
        <begin position="256"/>
        <end position="285"/>
    </location>
</feature>
<dbReference type="Proteomes" id="UP001207930">
    <property type="component" value="Unassembled WGS sequence"/>
</dbReference>
<evidence type="ECO:0008006" key="5">
    <source>
        <dbReference type="Google" id="ProtNLM"/>
    </source>
</evidence>
<keyword evidence="2" id="KW-0732">Signal</keyword>
<dbReference type="RefSeq" id="WP_264503045.1">
    <property type="nucleotide sequence ID" value="NZ_JAPDDS010000014.1"/>
</dbReference>
<accession>A0ABT3FV35</accession>
<feature type="region of interest" description="Disordered" evidence="1">
    <location>
        <begin position="131"/>
        <end position="165"/>
    </location>
</feature>
<protein>
    <recommendedName>
        <fullName evidence="5">DUF5666 domain-containing protein</fullName>
    </recommendedName>
</protein>
<evidence type="ECO:0000313" key="4">
    <source>
        <dbReference type="Proteomes" id="UP001207930"/>
    </source>
</evidence>
<evidence type="ECO:0000256" key="2">
    <source>
        <dbReference type="SAM" id="SignalP"/>
    </source>
</evidence>
<feature type="signal peptide" evidence="2">
    <location>
        <begin position="1"/>
        <end position="21"/>
    </location>
</feature>
<feature type="chain" id="PRO_5046547075" description="DUF5666 domain-containing protein" evidence="2">
    <location>
        <begin position="22"/>
        <end position="285"/>
    </location>
</feature>
<feature type="compositionally biased region" description="Low complexity" evidence="1">
    <location>
        <begin position="265"/>
        <end position="285"/>
    </location>
</feature>